<feature type="region of interest" description="Disordered" evidence="1">
    <location>
        <begin position="64"/>
        <end position="102"/>
    </location>
</feature>
<comment type="caution">
    <text evidence="2">The sequence shown here is derived from an EMBL/GenBank/DDBJ whole genome shotgun (WGS) entry which is preliminary data.</text>
</comment>
<evidence type="ECO:0000313" key="2">
    <source>
        <dbReference type="EMBL" id="GBL77805.1"/>
    </source>
</evidence>
<name>A0A4Y2AEZ7_ARAVE</name>
<accession>A0A4Y2AEZ7</accession>
<dbReference type="AlphaFoldDB" id="A0A4Y2AEZ7"/>
<proteinExistence type="predicted"/>
<dbReference type="Proteomes" id="UP000499080">
    <property type="component" value="Unassembled WGS sequence"/>
</dbReference>
<gene>
    <name evidence="2" type="ORF">AVEN_153003_1</name>
</gene>
<evidence type="ECO:0000313" key="3">
    <source>
        <dbReference type="Proteomes" id="UP000499080"/>
    </source>
</evidence>
<keyword evidence="3" id="KW-1185">Reference proteome</keyword>
<reference evidence="2 3" key="1">
    <citation type="journal article" date="2019" name="Sci. Rep.">
        <title>Orb-weaving spider Araneus ventricosus genome elucidates the spidroin gene catalogue.</title>
        <authorList>
            <person name="Kono N."/>
            <person name="Nakamura H."/>
            <person name="Ohtoshi R."/>
            <person name="Moran D.A.P."/>
            <person name="Shinohara A."/>
            <person name="Yoshida Y."/>
            <person name="Fujiwara M."/>
            <person name="Mori M."/>
            <person name="Tomita M."/>
            <person name="Arakawa K."/>
        </authorList>
    </citation>
    <scope>NUCLEOTIDE SEQUENCE [LARGE SCALE GENOMIC DNA]</scope>
</reference>
<sequence length="102" mass="11335">MLAHGAGVSCLHPTVRIAKKFHPFKEISCWPSQGPYRTTPDGCITGNCGDPTSASPNTARCQNNRIVQTPKQNSRHFTPQSRGFEHRVTGWTTHPSKHLHPH</sequence>
<protein>
    <submittedName>
        <fullName evidence="2">Uncharacterized protein</fullName>
    </submittedName>
</protein>
<evidence type="ECO:0000256" key="1">
    <source>
        <dbReference type="SAM" id="MobiDB-lite"/>
    </source>
</evidence>
<organism evidence="2 3">
    <name type="scientific">Araneus ventricosus</name>
    <name type="common">Orbweaver spider</name>
    <name type="synonym">Epeira ventricosa</name>
    <dbReference type="NCBI Taxonomy" id="182803"/>
    <lineage>
        <taxon>Eukaryota</taxon>
        <taxon>Metazoa</taxon>
        <taxon>Ecdysozoa</taxon>
        <taxon>Arthropoda</taxon>
        <taxon>Chelicerata</taxon>
        <taxon>Arachnida</taxon>
        <taxon>Araneae</taxon>
        <taxon>Araneomorphae</taxon>
        <taxon>Entelegynae</taxon>
        <taxon>Araneoidea</taxon>
        <taxon>Araneidae</taxon>
        <taxon>Araneus</taxon>
    </lineage>
</organism>
<feature type="compositionally biased region" description="Polar residues" evidence="1">
    <location>
        <begin position="64"/>
        <end position="81"/>
    </location>
</feature>
<dbReference type="EMBL" id="BGPR01000013">
    <property type="protein sequence ID" value="GBL77805.1"/>
    <property type="molecule type" value="Genomic_DNA"/>
</dbReference>